<protein>
    <submittedName>
        <fullName evidence="2">Uncharacterized protein</fullName>
    </submittedName>
</protein>
<keyword evidence="1" id="KW-0812">Transmembrane</keyword>
<proteinExistence type="predicted"/>
<gene>
    <name evidence="2" type="ORF">FC23_GL000844</name>
</gene>
<evidence type="ECO:0000313" key="3">
    <source>
        <dbReference type="Proteomes" id="UP000051931"/>
    </source>
</evidence>
<dbReference type="PATRIC" id="fig|1122152.4.peg.868"/>
<name>A0A0R1SDF1_9LACO</name>
<dbReference type="eggNOG" id="ENOG5030ACD">
    <property type="taxonomic scope" value="Bacteria"/>
</dbReference>
<keyword evidence="1" id="KW-1133">Transmembrane helix</keyword>
<evidence type="ECO:0000313" key="2">
    <source>
        <dbReference type="EMBL" id="KRL63275.1"/>
    </source>
</evidence>
<organism evidence="2 3">
    <name type="scientific">Lactobacillus psittaci DSM 15354</name>
    <dbReference type="NCBI Taxonomy" id="1122152"/>
    <lineage>
        <taxon>Bacteria</taxon>
        <taxon>Bacillati</taxon>
        <taxon>Bacillota</taxon>
        <taxon>Bacilli</taxon>
        <taxon>Lactobacillales</taxon>
        <taxon>Lactobacillaceae</taxon>
        <taxon>Lactobacillus</taxon>
    </lineage>
</organism>
<keyword evidence="1" id="KW-0472">Membrane</keyword>
<sequence length="170" mass="19420">MNNLVGKGKEIWSKHKIIVSIVAVILLLWAYNSYQENFGKIDPLDGVDRVAWRIEDGQGYWTYLNSDKAKIATKMRVALLRKMGGQSAISAIEKNSKWYYDDDDYKPIVNAIGQKKTNQLIDELDILKRSIKYDIQSGKLIVSLDIPQSEADKDGIKLEKHEFSTDINKN</sequence>
<reference evidence="2 3" key="1">
    <citation type="journal article" date="2015" name="Genome Announc.">
        <title>Expanding the biotechnology potential of lactobacilli through comparative genomics of 213 strains and associated genera.</title>
        <authorList>
            <person name="Sun Z."/>
            <person name="Harris H.M."/>
            <person name="McCann A."/>
            <person name="Guo C."/>
            <person name="Argimon S."/>
            <person name="Zhang W."/>
            <person name="Yang X."/>
            <person name="Jeffery I.B."/>
            <person name="Cooney J.C."/>
            <person name="Kagawa T.F."/>
            <person name="Liu W."/>
            <person name="Song Y."/>
            <person name="Salvetti E."/>
            <person name="Wrobel A."/>
            <person name="Rasinkangas P."/>
            <person name="Parkhill J."/>
            <person name="Rea M.C."/>
            <person name="O'Sullivan O."/>
            <person name="Ritari J."/>
            <person name="Douillard F.P."/>
            <person name="Paul Ross R."/>
            <person name="Yang R."/>
            <person name="Briner A.E."/>
            <person name="Felis G.E."/>
            <person name="de Vos W.M."/>
            <person name="Barrangou R."/>
            <person name="Klaenhammer T.R."/>
            <person name="Caufield P.W."/>
            <person name="Cui Y."/>
            <person name="Zhang H."/>
            <person name="O'Toole P.W."/>
        </authorList>
    </citation>
    <scope>NUCLEOTIDE SEQUENCE [LARGE SCALE GENOMIC DNA]</scope>
    <source>
        <strain evidence="2 3">DSM 15354</strain>
    </source>
</reference>
<dbReference type="Proteomes" id="UP000051931">
    <property type="component" value="Unassembled WGS sequence"/>
</dbReference>
<dbReference type="AlphaFoldDB" id="A0A0R1SDF1"/>
<dbReference type="OrthoDB" id="2328738at2"/>
<dbReference type="EMBL" id="AZFB01000004">
    <property type="protein sequence ID" value="KRL63275.1"/>
    <property type="molecule type" value="Genomic_DNA"/>
</dbReference>
<feature type="transmembrane region" description="Helical" evidence="1">
    <location>
        <begin position="17"/>
        <end position="34"/>
    </location>
</feature>
<keyword evidence="3" id="KW-1185">Reference proteome</keyword>
<accession>A0A0R1SDF1</accession>
<comment type="caution">
    <text evidence="2">The sequence shown here is derived from an EMBL/GenBank/DDBJ whole genome shotgun (WGS) entry which is preliminary data.</text>
</comment>
<dbReference type="RefSeq" id="WP_027824899.1">
    <property type="nucleotide sequence ID" value="NZ_AUEI01000007.1"/>
</dbReference>
<evidence type="ECO:0000256" key="1">
    <source>
        <dbReference type="SAM" id="Phobius"/>
    </source>
</evidence>